<feature type="compositionally biased region" description="Basic residues" evidence="1">
    <location>
        <begin position="222"/>
        <end position="232"/>
    </location>
</feature>
<dbReference type="AlphaFoldDB" id="D8PUJ7"/>
<dbReference type="HOGENOM" id="CLU_883268_0_0_1"/>
<sequence length="315" mass="34687">MATADPPPPETTEHPPLIRKDTADLLAPRHEEDNGSTNSTASTSSRHSSQPPSPESSTTTLPSTITNPSDGTCTAPSSIPRLRSQPSIKFAPLPEPQRTTPRRHPPLGIATRGQLMRRRKLIAAGADPEADDHPDSTSHTIVHVYRPPPADTNSKRGKGKTRSQPDEEKCWTREDLANAPRFIEQVVAEHEARKNRRYAGYESSDTEDEETVPVVTIGRIVKGARKHLFRKASNKELRQERSAPPKPPPLPRPGQKLLMPPPPPSPGPKPADDDEHPDPHADPRFERAPGETEGAVWDEEVSDPQRFAAQNRRGL</sequence>
<feature type="compositionally biased region" description="Pro residues" evidence="1">
    <location>
        <begin position="259"/>
        <end position="269"/>
    </location>
</feature>
<accession>D8PUJ7</accession>
<dbReference type="KEGG" id="scm:SCHCO_02743550"/>
<dbReference type="EMBL" id="GL377303">
    <property type="protein sequence ID" value="EFI99909.1"/>
    <property type="molecule type" value="Genomic_DNA"/>
</dbReference>
<feature type="compositionally biased region" description="Basic and acidic residues" evidence="1">
    <location>
        <begin position="163"/>
        <end position="173"/>
    </location>
</feature>
<proteinExistence type="predicted"/>
<keyword evidence="3" id="KW-1185">Reference proteome</keyword>
<feature type="non-terminal residue" evidence="2">
    <location>
        <position position="315"/>
    </location>
</feature>
<gene>
    <name evidence="2" type="ORF">SCHCODRAFT_104950</name>
</gene>
<feature type="region of interest" description="Disordered" evidence="1">
    <location>
        <begin position="188"/>
        <end position="315"/>
    </location>
</feature>
<dbReference type="InParanoid" id="D8PUJ7"/>
<dbReference type="VEuPathDB" id="FungiDB:SCHCODRAFT_02743550"/>
<protein>
    <submittedName>
        <fullName evidence="2">Uncharacterized protein</fullName>
    </submittedName>
</protein>
<feature type="compositionally biased region" description="Pro residues" evidence="1">
    <location>
        <begin position="1"/>
        <end position="10"/>
    </location>
</feature>
<evidence type="ECO:0000256" key="1">
    <source>
        <dbReference type="SAM" id="MobiDB-lite"/>
    </source>
</evidence>
<dbReference type="Proteomes" id="UP000007431">
    <property type="component" value="Unassembled WGS sequence"/>
</dbReference>
<evidence type="ECO:0000313" key="3">
    <source>
        <dbReference type="Proteomes" id="UP000007431"/>
    </source>
</evidence>
<feature type="compositionally biased region" description="Basic and acidic residues" evidence="1">
    <location>
        <begin position="277"/>
        <end position="290"/>
    </location>
</feature>
<reference evidence="2 3" key="1">
    <citation type="journal article" date="2010" name="Nat. Biotechnol.">
        <title>Genome sequence of the model mushroom Schizophyllum commune.</title>
        <authorList>
            <person name="Ohm R.A."/>
            <person name="de Jong J.F."/>
            <person name="Lugones L.G."/>
            <person name="Aerts A."/>
            <person name="Kothe E."/>
            <person name="Stajich J.E."/>
            <person name="de Vries R.P."/>
            <person name="Record E."/>
            <person name="Levasseur A."/>
            <person name="Baker S.E."/>
            <person name="Bartholomew K.A."/>
            <person name="Coutinho P.M."/>
            <person name="Erdmann S."/>
            <person name="Fowler T.J."/>
            <person name="Gathman A.C."/>
            <person name="Lombard V."/>
            <person name="Henrissat B."/>
            <person name="Knabe N."/>
            <person name="Kuees U."/>
            <person name="Lilly W.W."/>
            <person name="Lindquist E."/>
            <person name="Lucas S."/>
            <person name="Magnuson J.K."/>
            <person name="Piumi F."/>
            <person name="Raudaskoski M."/>
            <person name="Salamov A."/>
            <person name="Schmutz J."/>
            <person name="Schwarze F.W.M.R."/>
            <person name="vanKuyk P.A."/>
            <person name="Horton J.S."/>
            <person name="Grigoriev I.V."/>
            <person name="Woesten H.A.B."/>
        </authorList>
    </citation>
    <scope>NUCLEOTIDE SEQUENCE [LARGE SCALE GENOMIC DNA]</scope>
    <source>
        <strain evidence="3">H4-8 / FGSC 9210</strain>
    </source>
</reference>
<feature type="compositionally biased region" description="Low complexity" evidence="1">
    <location>
        <begin position="36"/>
        <end position="69"/>
    </location>
</feature>
<dbReference type="RefSeq" id="XP_003034812.1">
    <property type="nucleotide sequence ID" value="XM_003034766.1"/>
</dbReference>
<feature type="compositionally biased region" description="Basic and acidic residues" evidence="1">
    <location>
        <begin position="11"/>
        <end position="33"/>
    </location>
</feature>
<name>D8PUJ7_SCHCM</name>
<feature type="compositionally biased region" description="Basic and acidic residues" evidence="1">
    <location>
        <begin position="233"/>
        <end position="243"/>
    </location>
</feature>
<dbReference type="OrthoDB" id="3265817at2759"/>
<evidence type="ECO:0000313" key="2">
    <source>
        <dbReference type="EMBL" id="EFI99909.1"/>
    </source>
</evidence>
<feature type="region of interest" description="Disordered" evidence="1">
    <location>
        <begin position="1"/>
        <end position="173"/>
    </location>
</feature>
<organism evidence="3">
    <name type="scientific">Schizophyllum commune (strain H4-8 / FGSC 9210)</name>
    <name type="common">Split gill fungus</name>
    <dbReference type="NCBI Taxonomy" id="578458"/>
    <lineage>
        <taxon>Eukaryota</taxon>
        <taxon>Fungi</taxon>
        <taxon>Dikarya</taxon>
        <taxon>Basidiomycota</taxon>
        <taxon>Agaricomycotina</taxon>
        <taxon>Agaricomycetes</taxon>
        <taxon>Agaricomycetidae</taxon>
        <taxon>Agaricales</taxon>
        <taxon>Schizophyllaceae</taxon>
        <taxon>Schizophyllum</taxon>
    </lineage>
</organism>
<dbReference type="GeneID" id="9595260"/>